<dbReference type="RefSeq" id="XP_002788143.1">
    <property type="nucleotide sequence ID" value="XM_002788097.1"/>
</dbReference>
<accession>C5K6L9</accession>
<dbReference type="InParanoid" id="C5K6L9"/>
<gene>
    <name evidence="1" type="ORF">Pmar_PMAR006834</name>
</gene>
<sequence length="111" mass="12362">MCATKTGRYSESTYRGYVIGDTTVDGDDVVVALRQPLGEEAFEGIEEWSQVWLYYLLQGSEKATTIDYQVMDIVSLEGRKLRLRPIAGTTSAVEGARVIDIKPYHTLDAVL</sequence>
<evidence type="ECO:0000313" key="1">
    <source>
        <dbReference type="EMBL" id="EER19939.1"/>
    </source>
</evidence>
<reference evidence="1 2" key="1">
    <citation type="submission" date="2008-07" db="EMBL/GenBank/DDBJ databases">
        <authorList>
            <person name="El-Sayed N."/>
            <person name="Caler E."/>
            <person name="Inman J."/>
            <person name="Amedeo P."/>
            <person name="Hass B."/>
            <person name="Wortman J."/>
        </authorList>
    </citation>
    <scope>NUCLEOTIDE SEQUENCE [LARGE SCALE GENOMIC DNA]</scope>
    <source>
        <strain evidence="2">ATCC 50983 / TXsc</strain>
    </source>
</reference>
<keyword evidence="2" id="KW-1185">Reference proteome</keyword>
<dbReference type="EMBL" id="GG670888">
    <property type="protein sequence ID" value="EER19939.1"/>
    <property type="molecule type" value="Genomic_DNA"/>
</dbReference>
<protein>
    <submittedName>
        <fullName evidence="1">Uncharacterized protein</fullName>
    </submittedName>
</protein>
<name>C5K6L9_PERM5</name>
<dbReference type="SUPFAM" id="SSF118196">
    <property type="entry name" value="YaeB-like"/>
    <property type="match status" value="1"/>
</dbReference>
<evidence type="ECO:0000313" key="2">
    <source>
        <dbReference type="Proteomes" id="UP000007800"/>
    </source>
</evidence>
<dbReference type="InterPro" id="IPR036413">
    <property type="entry name" value="YaeB-like_sf"/>
</dbReference>
<proteinExistence type="predicted"/>
<organism evidence="2">
    <name type="scientific">Perkinsus marinus (strain ATCC 50983 / TXsc)</name>
    <dbReference type="NCBI Taxonomy" id="423536"/>
    <lineage>
        <taxon>Eukaryota</taxon>
        <taxon>Sar</taxon>
        <taxon>Alveolata</taxon>
        <taxon>Perkinsozoa</taxon>
        <taxon>Perkinsea</taxon>
        <taxon>Perkinsida</taxon>
        <taxon>Perkinsidae</taxon>
        <taxon>Perkinsus</taxon>
    </lineage>
</organism>
<dbReference type="AlphaFoldDB" id="C5K6L9"/>
<dbReference type="Proteomes" id="UP000007800">
    <property type="component" value="Unassembled WGS sequence"/>
</dbReference>
<dbReference type="GeneID" id="9058603"/>